<dbReference type="AlphaFoldDB" id="A0A1R2D2P9"/>
<reference evidence="2 3" key="1">
    <citation type="submission" date="2016-11" db="EMBL/GenBank/DDBJ databases">
        <title>The macronuclear genome of Stentor coeruleus: a giant cell with tiny introns.</title>
        <authorList>
            <person name="Slabodnick M."/>
            <person name="Ruby J.G."/>
            <person name="Reiff S.B."/>
            <person name="Swart E.C."/>
            <person name="Gosai S."/>
            <person name="Prabakaran S."/>
            <person name="Witkowska E."/>
            <person name="Larue G.E."/>
            <person name="Fisher S."/>
            <person name="Freeman R.M."/>
            <person name="Gunawardena J."/>
            <person name="Chu W."/>
            <person name="Stover N.A."/>
            <person name="Gregory B.D."/>
            <person name="Nowacki M."/>
            <person name="Derisi J."/>
            <person name="Roy S.W."/>
            <person name="Marshall W.F."/>
            <person name="Sood P."/>
        </authorList>
    </citation>
    <scope>NUCLEOTIDE SEQUENCE [LARGE SCALE GENOMIC DNA]</scope>
    <source>
        <strain evidence="2">WM001</strain>
    </source>
</reference>
<dbReference type="GO" id="GO:0061630">
    <property type="term" value="F:ubiquitin protein ligase activity"/>
    <property type="evidence" value="ECO:0007669"/>
    <property type="project" value="TreeGrafter"/>
</dbReference>
<dbReference type="PANTHER" id="PTHR12125:SF11">
    <property type="entry name" value="F-BOX ONLY PROTEIN 2"/>
    <property type="match status" value="1"/>
</dbReference>
<dbReference type="InterPro" id="IPR039752">
    <property type="entry name" value="F-box_only"/>
</dbReference>
<gene>
    <name evidence="2" type="ORF">SteCoe_953</name>
</gene>
<dbReference type="GO" id="GO:0036503">
    <property type="term" value="P:ERAD pathway"/>
    <property type="evidence" value="ECO:0007669"/>
    <property type="project" value="TreeGrafter"/>
</dbReference>
<dbReference type="GO" id="GO:0019005">
    <property type="term" value="C:SCF ubiquitin ligase complex"/>
    <property type="evidence" value="ECO:0007669"/>
    <property type="project" value="TreeGrafter"/>
</dbReference>
<dbReference type="GO" id="GO:0006516">
    <property type="term" value="P:glycoprotein catabolic process"/>
    <property type="evidence" value="ECO:0007669"/>
    <property type="project" value="TreeGrafter"/>
</dbReference>
<dbReference type="PROSITE" id="PS51114">
    <property type="entry name" value="FBA"/>
    <property type="match status" value="1"/>
</dbReference>
<dbReference type="GO" id="GO:0031146">
    <property type="term" value="P:SCF-dependent proteasomal ubiquitin-dependent protein catabolic process"/>
    <property type="evidence" value="ECO:0007669"/>
    <property type="project" value="TreeGrafter"/>
</dbReference>
<dbReference type="PANTHER" id="PTHR12125">
    <property type="entry name" value="F-BOX ONLY PROTEIN 6-LIKE PROTEIN"/>
    <property type="match status" value="1"/>
</dbReference>
<dbReference type="SMART" id="SM01198">
    <property type="entry name" value="FBA"/>
    <property type="match status" value="1"/>
</dbReference>
<dbReference type="InterPro" id="IPR007397">
    <property type="entry name" value="F-box-assoc_dom"/>
</dbReference>
<comment type="caution">
    <text evidence="2">The sequence shown here is derived from an EMBL/GenBank/DDBJ whole genome shotgun (WGS) entry which is preliminary data.</text>
</comment>
<keyword evidence="3" id="KW-1185">Reference proteome</keyword>
<feature type="domain" description="FBA" evidence="1">
    <location>
        <begin position="105"/>
        <end position="265"/>
    </location>
</feature>
<sequence>MGYSRAEINFTLNYFPDVNQQPIQPNLPYNAMLIKIIQASAYFFTLKDLGELNLLNKSFNTELLNERVCMHICCQKLKYTSIKCLDYINIIPHFNNLTGIKVKSYKDMFKCLKNTYNLIKNPYGAEGFDNWEVFHGGDQIIIENRGTFKDHSCIFVTSFEWCSLIQEIVVPDGKNRVLVAGVICGRRSDCGSAAEMIIKTQFEEKKILENMPTPGVPDSWKLMTLKFDIGPDPTIINTTFLGKDTQYWKGHYGARIGHCFVMAVDYPIIE</sequence>
<dbReference type="Gene3D" id="2.60.120.260">
    <property type="entry name" value="Galactose-binding domain-like"/>
    <property type="match status" value="1"/>
</dbReference>
<dbReference type="Proteomes" id="UP000187209">
    <property type="component" value="Unassembled WGS sequence"/>
</dbReference>
<protein>
    <recommendedName>
        <fullName evidence="1">FBA domain-containing protein</fullName>
    </recommendedName>
</protein>
<organism evidence="2 3">
    <name type="scientific">Stentor coeruleus</name>
    <dbReference type="NCBI Taxonomy" id="5963"/>
    <lineage>
        <taxon>Eukaryota</taxon>
        <taxon>Sar</taxon>
        <taxon>Alveolata</taxon>
        <taxon>Ciliophora</taxon>
        <taxon>Postciliodesmatophora</taxon>
        <taxon>Heterotrichea</taxon>
        <taxon>Heterotrichida</taxon>
        <taxon>Stentoridae</taxon>
        <taxon>Stentor</taxon>
    </lineage>
</organism>
<dbReference type="Pfam" id="PF04300">
    <property type="entry name" value="FBA"/>
    <property type="match status" value="1"/>
</dbReference>
<dbReference type="InterPro" id="IPR008979">
    <property type="entry name" value="Galactose-bd-like_sf"/>
</dbReference>
<dbReference type="SUPFAM" id="SSF49785">
    <property type="entry name" value="Galactose-binding domain-like"/>
    <property type="match status" value="1"/>
</dbReference>
<accession>A0A1R2D2P9</accession>
<name>A0A1R2D2P9_9CILI</name>
<evidence type="ECO:0000313" key="2">
    <source>
        <dbReference type="EMBL" id="OMJ95547.1"/>
    </source>
</evidence>
<evidence type="ECO:0000313" key="3">
    <source>
        <dbReference type="Proteomes" id="UP000187209"/>
    </source>
</evidence>
<dbReference type="OrthoDB" id="1107553at2759"/>
<dbReference type="GO" id="GO:0005737">
    <property type="term" value="C:cytoplasm"/>
    <property type="evidence" value="ECO:0007669"/>
    <property type="project" value="UniProtKB-ARBA"/>
</dbReference>
<dbReference type="EMBL" id="MPUH01000010">
    <property type="protein sequence ID" value="OMJ95547.1"/>
    <property type="molecule type" value="Genomic_DNA"/>
</dbReference>
<evidence type="ECO:0000259" key="1">
    <source>
        <dbReference type="PROSITE" id="PS51114"/>
    </source>
</evidence>
<proteinExistence type="predicted"/>